<protein>
    <submittedName>
        <fullName evidence="1">3-methyladenine DNA glycosylase AlkD</fullName>
    </submittedName>
</protein>
<name>A0A841JKL0_9SPHI</name>
<dbReference type="Pfam" id="PF08713">
    <property type="entry name" value="DNA_alkylation"/>
    <property type="match status" value="1"/>
</dbReference>
<sequence>MKVNEIVEFLKQKADAGYLAGMQRYSIDATHAIGVRLPELRKLAKTIKKNHQLALDLWDTGLHEARMLASLIDDPALVTEEQMDNWTKDFNSWDLCDQVCGNLFDRTPFAMSKALEFSANKAEFIKRAGFVLMAEYAVHNKTATNESFIAIMPIIEREAWDNRNFVKKAVNWALRQIGKRNEILKAVAIQTAQNISKQDHKAAKWIASNALAELIITHS</sequence>
<dbReference type="AlphaFoldDB" id="A0A841JKL0"/>
<dbReference type="InterPro" id="IPR014825">
    <property type="entry name" value="DNA_alkylation"/>
</dbReference>
<dbReference type="Gene3D" id="1.25.10.90">
    <property type="match status" value="1"/>
</dbReference>
<dbReference type="Proteomes" id="UP000548326">
    <property type="component" value="Unassembled WGS sequence"/>
</dbReference>
<dbReference type="SUPFAM" id="SSF48371">
    <property type="entry name" value="ARM repeat"/>
    <property type="match status" value="1"/>
</dbReference>
<dbReference type="PANTHER" id="PTHR41291">
    <property type="entry name" value="DNA ALKYLATION REPAIR PROTEIN"/>
    <property type="match status" value="1"/>
</dbReference>
<dbReference type="InterPro" id="IPR016024">
    <property type="entry name" value="ARM-type_fold"/>
</dbReference>
<accession>A0A841JKL0</accession>
<comment type="caution">
    <text evidence="1">The sequence shown here is derived from an EMBL/GenBank/DDBJ whole genome shotgun (WGS) entry which is preliminary data.</text>
</comment>
<proteinExistence type="predicted"/>
<dbReference type="CDD" id="cd06561">
    <property type="entry name" value="AlkD_like"/>
    <property type="match status" value="1"/>
</dbReference>
<organism evidence="1 2">
    <name type="scientific">Mucilaginibacter lappiensis</name>
    <dbReference type="NCBI Taxonomy" id="354630"/>
    <lineage>
        <taxon>Bacteria</taxon>
        <taxon>Pseudomonadati</taxon>
        <taxon>Bacteroidota</taxon>
        <taxon>Sphingobacteriia</taxon>
        <taxon>Sphingobacteriales</taxon>
        <taxon>Sphingobacteriaceae</taxon>
        <taxon>Mucilaginibacter</taxon>
    </lineage>
</organism>
<reference evidence="1 2" key="1">
    <citation type="submission" date="2020-08" db="EMBL/GenBank/DDBJ databases">
        <title>Genomic Encyclopedia of Type Strains, Phase IV (KMG-V): Genome sequencing to study the core and pangenomes of soil and plant-associated prokaryotes.</title>
        <authorList>
            <person name="Whitman W."/>
        </authorList>
    </citation>
    <scope>NUCLEOTIDE SEQUENCE [LARGE SCALE GENOMIC DNA]</scope>
    <source>
        <strain evidence="1 2">MP601</strain>
    </source>
</reference>
<evidence type="ECO:0000313" key="2">
    <source>
        <dbReference type="Proteomes" id="UP000548326"/>
    </source>
</evidence>
<dbReference type="PANTHER" id="PTHR41291:SF1">
    <property type="entry name" value="DNA ALKYLATION REPAIR PROTEIN"/>
    <property type="match status" value="1"/>
</dbReference>
<evidence type="ECO:0000313" key="1">
    <source>
        <dbReference type="EMBL" id="MBB6129248.1"/>
    </source>
</evidence>
<dbReference type="RefSeq" id="WP_183588406.1">
    <property type="nucleotide sequence ID" value="NZ_JACHCA010000008.1"/>
</dbReference>
<dbReference type="EMBL" id="JACHCA010000008">
    <property type="protein sequence ID" value="MBB6129248.1"/>
    <property type="molecule type" value="Genomic_DNA"/>
</dbReference>
<gene>
    <name evidence="1" type="ORF">HDF22_003373</name>
</gene>